<feature type="compositionally biased region" description="Low complexity" evidence="1">
    <location>
        <begin position="146"/>
        <end position="174"/>
    </location>
</feature>
<feature type="compositionally biased region" description="Low complexity" evidence="1">
    <location>
        <begin position="273"/>
        <end position="295"/>
    </location>
</feature>
<organism evidence="2 3">
    <name type="scientific">Pichia kluyveri</name>
    <name type="common">Yeast</name>
    <dbReference type="NCBI Taxonomy" id="36015"/>
    <lineage>
        <taxon>Eukaryota</taxon>
        <taxon>Fungi</taxon>
        <taxon>Dikarya</taxon>
        <taxon>Ascomycota</taxon>
        <taxon>Saccharomycotina</taxon>
        <taxon>Pichiomycetes</taxon>
        <taxon>Pichiales</taxon>
        <taxon>Pichiaceae</taxon>
        <taxon>Pichia</taxon>
    </lineage>
</organism>
<feature type="compositionally biased region" description="Low complexity" evidence="1">
    <location>
        <begin position="53"/>
        <end position="67"/>
    </location>
</feature>
<gene>
    <name evidence="2" type="ORF">DAPK24_021240</name>
</gene>
<evidence type="ECO:0000256" key="1">
    <source>
        <dbReference type="SAM" id="MobiDB-lite"/>
    </source>
</evidence>
<dbReference type="Proteomes" id="UP001378960">
    <property type="component" value="Unassembled WGS sequence"/>
</dbReference>
<feature type="compositionally biased region" description="Basic residues" evidence="1">
    <location>
        <begin position="352"/>
        <end position="368"/>
    </location>
</feature>
<dbReference type="AlphaFoldDB" id="A0AAV5R217"/>
<feature type="compositionally biased region" description="Low complexity" evidence="1">
    <location>
        <begin position="216"/>
        <end position="254"/>
    </location>
</feature>
<comment type="caution">
    <text evidence="2">The sequence shown here is derived from an EMBL/GenBank/DDBJ whole genome shotgun (WGS) entry which is preliminary data.</text>
</comment>
<feature type="region of interest" description="Disordered" evidence="1">
    <location>
        <begin position="321"/>
        <end position="374"/>
    </location>
</feature>
<feature type="region of interest" description="Disordered" evidence="1">
    <location>
        <begin position="52"/>
        <end position="76"/>
    </location>
</feature>
<feature type="compositionally biased region" description="Polar residues" evidence="1">
    <location>
        <begin position="175"/>
        <end position="191"/>
    </location>
</feature>
<keyword evidence="3" id="KW-1185">Reference proteome</keyword>
<evidence type="ECO:0000313" key="3">
    <source>
        <dbReference type="Proteomes" id="UP001378960"/>
    </source>
</evidence>
<reference evidence="2 3" key="1">
    <citation type="journal article" date="2023" name="Elife">
        <title>Identification of key yeast species and microbe-microbe interactions impacting larval growth of Drosophila in the wild.</title>
        <authorList>
            <person name="Mure A."/>
            <person name="Sugiura Y."/>
            <person name="Maeda R."/>
            <person name="Honda K."/>
            <person name="Sakurai N."/>
            <person name="Takahashi Y."/>
            <person name="Watada M."/>
            <person name="Katoh T."/>
            <person name="Gotoh A."/>
            <person name="Gotoh Y."/>
            <person name="Taniguchi I."/>
            <person name="Nakamura K."/>
            <person name="Hayashi T."/>
            <person name="Katayama T."/>
            <person name="Uemura T."/>
            <person name="Hattori Y."/>
        </authorList>
    </citation>
    <scope>NUCLEOTIDE SEQUENCE [LARGE SCALE GENOMIC DNA]</scope>
    <source>
        <strain evidence="2 3">PK-24</strain>
    </source>
</reference>
<feature type="compositionally biased region" description="Polar residues" evidence="1">
    <location>
        <begin position="198"/>
        <end position="210"/>
    </location>
</feature>
<name>A0AAV5R217_PICKL</name>
<accession>A0AAV5R217</accession>
<sequence length="605" mass="69386">MSNRMSMSSISSITDENFHTVIPRSNSVSEMLNIDERFAPRQKHKYRSNTLVNSNSNQNISNNTNMNVPRTNMTTQVDRTKIKKYPQKYSQYHQQNQYPNQYPSQYHNQYNNQYNNQYQYQQYPTNQYPTNQYQYQQYPTNQYQYQQNQYPPQNNQYPYQHYNHPQYNQSNYSNHSQHTQYSNTPQPLSKQQIHKNSHQQQNGSNRNYSRPQMLKNNNNGSNTGSNTGSNNRSNNGSNNTTLSPPSSATTSSNPRISPSHTHSPHLRSKSMYTSPLQSSSSSTPTPISTPRLTPSQTPKPAPAPINSKSISVSEPVITVVPAPSLAPVPPPTSVPTPKQQTRPIEPQSPKKGFLKRLFSRKSKSKTKPLSRSSSISSVSSFSIKNLSFKRNSKEIQHPVQPIQPIQQQQQQSSKRIFIPVEEDVDHSYIDPDMSLPSISKIDSSKIPDDELGYISTIAGVNETSFFQKEIQPQPHTVINKLTRKVSFISKHEPKSHLEYDEDIFSKYKLPEGPFKPKHITASTSSSCIYHNKKNANVKFADSITNGITFSSDIYDRSNPDMKKVYIMMNYYPREMRAIRIEVNDYKINEMIVDPQSSNYTHLFLV</sequence>
<dbReference type="EMBL" id="BTGB01000002">
    <property type="protein sequence ID" value="GMM45549.1"/>
    <property type="molecule type" value="Genomic_DNA"/>
</dbReference>
<proteinExistence type="predicted"/>
<protein>
    <submittedName>
        <fullName evidence="2">Uncharacterized protein</fullName>
    </submittedName>
</protein>
<evidence type="ECO:0000313" key="2">
    <source>
        <dbReference type="EMBL" id="GMM45549.1"/>
    </source>
</evidence>
<feature type="compositionally biased region" description="Pro residues" evidence="1">
    <location>
        <begin position="324"/>
        <end position="334"/>
    </location>
</feature>
<feature type="region of interest" description="Disordered" evidence="1">
    <location>
        <begin position="146"/>
        <end position="308"/>
    </location>
</feature>